<dbReference type="RefSeq" id="XP_062624361.1">
    <property type="nucleotide sequence ID" value="XM_062768377.1"/>
</dbReference>
<keyword evidence="3" id="KW-1185">Reference proteome</keyword>
<feature type="region of interest" description="Disordered" evidence="1">
    <location>
        <begin position="122"/>
        <end position="145"/>
    </location>
</feature>
<proteinExistence type="predicted"/>
<feature type="compositionally biased region" description="Polar residues" evidence="1">
    <location>
        <begin position="24"/>
        <end position="39"/>
    </location>
</feature>
<name>A0AAF1BJG3_9TREE</name>
<dbReference type="EMBL" id="CP086715">
    <property type="protein sequence ID" value="WOO78329.1"/>
    <property type="molecule type" value="Genomic_DNA"/>
</dbReference>
<protein>
    <submittedName>
        <fullName evidence="2">Uncharacterized protein</fullName>
    </submittedName>
</protein>
<evidence type="ECO:0000313" key="2">
    <source>
        <dbReference type="EMBL" id="WOO78329.1"/>
    </source>
</evidence>
<accession>A0AAF1BJG3</accession>
<gene>
    <name evidence="2" type="ORF">LOC62_02G001876</name>
</gene>
<feature type="region of interest" description="Disordered" evidence="1">
    <location>
        <begin position="1"/>
        <end position="39"/>
    </location>
</feature>
<dbReference type="AlphaFoldDB" id="A0AAF1BJG3"/>
<dbReference type="Proteomes" id="UP000827549">
    <property type="component" value="Chromosome 2"/>
</dbReference>
<sequence>MSTVPAKRARISEPNAIDDALGSESESTVNSTTAVNATPHTPESLAALLVTASRTDILALLLDPGVAHPDVAESVEAFASNLRAPAPDAPETELHVPAQPGAVAVTCSITEAVPTSQLAEIPAASGSGEPQVPNPQATPPSVDDLREHDFKRSSERARSILALFREKGRTDIEDIKPYMAVIALDISEITVNLDQHSSYAHKFSALKHLTDIFLTLCPQDNWRPSRMIRAVCEIDKWGLRLRPVKDAFTPEDCVRLAAEDGGHWLRDKAAEIQRFAINDYGVFWELKKTYSSLVENAQLRS</sequence>
<evidence type="ECO:0000313" key="3">
    <source>
        <dbReference type="Proteomes" id="UP000827549"/>
    </source>
</evidence>
<reference evidence="2" key="1">
    <citation type="submission" date="2023-10" db="EMBL/GenBank/DDBJ databases">
        <authorList>
            <person name="Noh H."/>
        </authorList>
    </citation>
    <scope>NUCLEOTIDE SEQUENCE</scope>
    <source>
        <strain evidence="2">DUCC4014</strain>
    </source>
</reference>
<organism evidence="2 3">
    <name type="scientific">Vanrija pseudolonga</name>
    <dbReference type="NCBI Taxonomy" id="143232"/>
    <lineage>
        <taxon>Eukaryota</taxon>
        <taxon>Fungi</taxon>
        <taxon>Dikarya</taxon>
        <taxon>Basidiomycota</taxon>
        <taxon>Agaricomycotina</taxon>
        <taxon>Tremellomycetes</taxon>
        <taxon>Trichosporonales</taxon>
        <taxon>Trichosporonaceae</taxon>
        <taxon>Vanrija</taxon>
    </lineage>
</organism>
<evidence type="ECO:0000256" key="1">
    <source>
        <dbReference type="SAM" id="MobiDB-lite"/>
    </source>
</evidence>
<dbReference type="GeneID" id="87805128"/>